<sequence>MHGKKHPAKNSHSQSWGSWSEWKWDQREGRYYSERFDWQGNVEYTWDNSIPTADDHDSIPRTEATIDQLTTGFGGLDVNSSYDRDQAVAYPDQGGLPVASSSISEIPASPRYTHDTPYHDHHGYSHSHRDKGKGKGNATPSDIHYDEGHSGYGSVHPATNSYSQHDYPEHSDSSFESENRGRATAASFSGDNSDYELEQALKLSRDELLGNNHGSGSSTSGAHYGSESIYPGTYDLNPIDTQDGETTPRGSSPVPTRTDFTDTSVIRGTPGSVEPIDNRFIVESSYKFQPGEVFKILWSEPTGQVAGDAPISDIRAINDAAGQFYVGYRRFIIVSTDESHHSTCVPILTYDRRGCSKRGVRPNKHGIIYDALGRPKLLRGEPDLGFEPVPLEIYAEGETLAKESRVNYSKLVTIEHNVKVFFIGRIPYPYFDNVSRAVDKCWNEKMHKSRRTRR</sequence>
<evidence type="ECO:0000313" key="4">
    <source>
        <dbReference type="Proteomes" id="UP000481858"/>
    </source>
</evidence>
<protein>
    <recommendedName>
        <fullName evidence="2">DUF6590 domain-containing protein</fullName>
    </recommendedName>
</protein>
<dbReference type="InParanoid" id="A0A7C8MYG4"/>
<reference evidence="3 4" key="1">
    <citation type="submission" date="2019-12" db="EMBL/GenBank/DDBJ databases">
        <title>Draft genome sequence of the ascomycete Xylaria multiplex DSM 110363.</title>
        <authorList>
            <person name="Buettner E."/>
            <person name="Kellner H."/>
        </authorList>
    </citation>
    <scope>NUCLEOTIDE SEQUENCE [LARGE SCALE GENOMIC DNA]</scope>
    <source>
        <strain evidence="3 4">DSM 110363</strain>
    </source>
</reference>
<keyword evidence="4" id="KW-1185">Reference proteome</keyword>
<gene>
    <name evidence="3" type="ORF">GQX73_g2353</name>
</gene>
<feature type="compositionally biased region" description="Basic and acidic residues" evidence="1">
    <location>
        <begin position="166"/>
        <end position="181"/>
    </location>
</feature>
<evidence type="ECO:0000256" key="1">
    <source>
        <dbReference type="SAM" id="MobiDB-lite"/>
    </source>
</evidence>
<feature type="domain" description="DUF6590" evidence="2">
    <location>
        <begin position="287"/>
        <end position="429"/>
    </location>
</feature>
<dbReference type="Pfam" id="PF20233">
    <property type="entry name" value="DUF6590"/>
    <property type="match status" value="1"/>
</dbReference>
<feature type="compositionally biased region" description="Polar residues" evidence="1">
    <location>
        <begin position="244"/>
        <end position="255"/>
    </location>
</feature>
<dbReference type="PANTHER" id="PTHR35391:SF5">
    <property type="entry name" value="DUF6590 DOMAIN-CONTAINING PROTEIN"/>
    <property type="match status" value="1"/>
</dbReference>
<feature type="compositionally biased region" description="Basic and acidic residues" evidence="1">
    <location>
        <begin position="112"/>
        <end position="123"/>
    </location>
</feature>
<proteinExistence type="predicted"/>
<feature type="compositionally biased region" description="Low complexity" evidence="1">
    <location>
        <begin position="210"/>
        <end position="226"/>
    </location>
</feature>
<dbReference type="PANTHER" id="PTHR35391">
    <property type="entry name" value="C2H2-TYPE DOMAIN-CONTAINING PROTEIN-RELATED"/>
    <property type="match status" value="1"/>
</dbReference>
<accession>A0A7C8MYG4</accession>
<feature type="region of interest" description="Disordered" evidence="1">
    <location>
        <begin position="107"/>
        <end position="191"/>
    </location>
</feature>
<organism evidence="3 4">
    <name type="scientific">Xylaria multiplex</name>
    <dbReference type="NCBI Taxonomy" id="323545"/>
    <lineage>
        <taxon>Eukaryota</taxon>
        <taxon>Fungi</taxon>
        <taxon>Dikarya</taxon>
        <taxon>Ascomycota</taxon>
        <taxon>Pezizomycotina</taxon>
        <taxon>Sordariomycetes</taxon>
        <taxon>Xylariomycetidae</taxon>
        <taxon>Xylariales</taxon>
        <taxon>Xylariaceae</taxon>
        <taxon>Xylaria</taxon>
    </lineage>
</organism>
<dbReference type="EMBL" id="WUBL01000015">
    <property type="protein sequence ID" value="KAF2971235.1"/>
    <property type="molecule type" value="Genomic_DNA"/>
</dbReference>
<name>A0A7C8MYG4_9PEZI</name>
<dbReference type="InterPro" id="IPR046497">
    <property type="entry name" value="DUF6590"/>
</dbReference>
<comment type="caution">
    <text evidence="3">The sequence shown here is derived from an EMBL/GenBank/DDBJ whole genome shotgun (WGS) entry which is preliminary data.</text>
</comment>
<evidence type="ECO:0000259" key="2">
    <source>
        <dbReference type="Pfam" id="PF20233"/>
    </source>
</evidence>
<dbReference type="AlphaFoldDB" id="A0A7C8MYG4"/>
<feature type="region of interest" description="Disordered" evidence="1">
    <location>
        <begin position="208"/>
        <end position="269"/>
    </location>
</feature>
<dbReference type="OrthoDB" id="3559580at2759"/>
<evidence type="ECO:0000313" key="3">
    <source>
        <dbReference type="EMBL" id="KAF2971235.1"/>
    </source>
</evidence>
<dbReference type="Proteomes" id="UP000481858">
    <property type="component" value="Unassembled WGS sequence"/>
</dbReference>
<feature type="compositionally biased region" description="Basic residues" evidence="1">
    <location>
        <begin position="124"/>
        <end position="134"/>
    </location>
</feature>